<dbReference type="GO" id="GO:0003356">
    <property type="term" value="P:regulation of cilium beat frequency"/>
    <property type="evidence" value="ECO:0007669"/>
    <property type="project" value="TreeGrafter"/>
</dbReference>
<name>A0A7S3JH48_9SPIT</name>
<protein>
    <recommendedName>
        <fullName evidence="3">Cilia- and flagella-associated protein 206</fullName>
    </recommendedName>
</protein>
<evidence type="ECO:0000256" key="5">
    <source>
        <dbReference type="ARBA" id="ARBA00022794"/>
    </source>
</evidence>
<dbReference type="PANTHER" id="PTHR21442">
    <property type="entry name" value="CILIA- AND FLAGELLA-ASSOCIATED PROTEIN 206"/>
    <property type="match status" value="1"/>
</dbReference>
<dbReference type="EMBL" id="HBII01033664">
    <property type="protein sequence ID" value="CAE0355034.1"/>
    <property type="molecule type" value="Transcribed_RNA"/>
</dbReference>
<dbReference type="PANTHER" id="PTHR21442:SF0">
    <property type="entry name" value="CILIA- AND FLAGELLA-ASSOCIATED PROTEIN 206"/>
    <property type="match status" value="1"/>
</dbReference>
<sequence length="140" mass="16362">MRKVIDVCRINPELIHLLKLQEEFPDASLTALLQGKDGMHPLFSISPLMVNKEIQTPTHFVDKHISPHYHWNEWELRKKALQMANIRNKQTVSSQTFLSNFRRENETQTWLPKEISTNTGKSVGVQIRDPKVWRGIEFDS</sequence>
<keyword evidence="4" id="KW-0963">Cytoplasm</keyword>
<proteinExistence type="inferred from homology"/>
<keyword evidence="5" id="KW-0970">Cilium biogenesis/degradation</keyword>
<evidence type="ECO:0000256" key="7">
    <source>
        <dbReference type="ARBA" id="ARBA00023212"/>
    </source>
</evidence>
<evidence type="ECO:0000256" key="8">
    <source>
        <dbReference type="ARBA" id="ARBA00023273"/>
    </source>
</evidence>
<dbReference type="GO" id="GO:0005930">
    <property type="term" value="C:axoneme"/>
    <property type="evidence" value="ECO:0007669"/>
    <property type="project" value="UniProtKB-SubCell"/>
</dbReference>
<organism evidence="9">
    <name type="scientific">Euplotes harpa</name>
    <dbReference type="NCBI Taxonomy" id="151035"/>
    <lineage>
        <taxon>Eukaryota</taxon>
        <taxon>Sar</taxon>
        <taxon>Alveolata</taxon>
        <taxon>Ciliophora</taxon>
        <taxon>Intramacronucleata</taxon>
        <taxon>Spirotrichea</taxon>
        <taxon>Hypotrichia</taxon>
        <taxon>Euplotida</taxon>
        <taxon>Euplotidae</taxon>
        <taxon>Euplotes</taxon>
    </lineage>
</organism>
<evidence type="ECO:0000256" key="3">
    <source>
        <dbReference type="ARBA" id="ARBA00021602"/>
    </source>
</evidence>
<evidence type="ECO:0000256" key="2">
    <source>
        <dbReference type="ARBA" id="ARBA00010500"/>
    </source>
</evidence>
<dbReference type="GO" id="GO:0036064">
    <property type="term" value="C:ciliary basal body"/>
    <property type="evidence" value="ECO:0007669"/>
    <property type="project" value="TreeGrafter"/>
</dbReference>
<reference evidence="9" key="1">
    <citation type="submission" date="2021-01" db="EMBL/GenBank/DDBJ databases">
        <authorList>
            <person name="Corre E."/>
            <person name="Pelletier E."/>
            <person name="Niang G."/>
            <person name="Scheremetjew M."/>
            <person name="Finn R."/>
            <person name="Kale V."/>
            <person name="Holt S."/>
            <person name="Cochrane G."/>
            <person name="Meng A."/>
            <person name="Brown T."/>
            <person name="Cohen L."/>
        </authorList>
    </citation>
    <scope>NUCLEOTIDE SEQUENCE</scope>
    <source>
        <strain evidence="9">FSP1.4</strain>
    </source>
</reference>
<evidence type="ECO:0000256" key="6">
    <source>
        <dbReference type="ARBA" id="ARBA00023069"/>
    </source>
</evidence>
<keyword evidence="8" id="KW-0966">Cell projection</keyword>
<keyword evidence="7" id="KW-0206">Cytoskeleton</keyword>
<keyword evidence="6" id="KW-0969">Cilium</keyword>
<gene>
    <name evidence="9" type="ORF">EHAR0213_LOCUS13951</name>
</gene>
<accession>A0A7S3JH48</accession>
<evidence type="ECO:0000313" key="9">
    <source>
        <dbReference type="EMBL" id="CAE0355034.1"/>
    </source>
</evidence>
<comment type="subcellular location">
    <subcellularLocation>
        <location evidence="1">Cytoplasm</location>
        <location evidence="1">Cytoskeleton</location>
        <location evidence="1">Cilium axoneme</location>
    </subcellularLocation>
</comment>
<evidence type="ECO:0000256" key="4">
    <source>
        <dbReference type="ARBA" id="ARBA00022490"/>
    </source>
</evidence>
<comment type="similarity">
    <text evidence="2">Belongs to the CFAP206 family.</text>
</comment>
<dbReference type="AlphaFoldDB" id="A0A7S3JH48"/>
<dbReference type="GO" id="GO:0030030">
    <property type="term" value="P:cell projection organization"/>
    <property type="evidence" value="ECO:0007669"/>
    <property type="project" value="UniProtKB-KW"/>
</dbReference>
<dbReference type="InterPro" id="IPR021897">
    <property type="entry name" value="FAP206"/>
</dbReference>
<evidence type="ECO:0000256" key="1">
    <source>
        <dbReference type="ARBA" id="ARBA00004430"/>
    </source>
</evidence>